<dbReference type="RefSeq" id="WP_046139869.1">
    <property type="nucleotide sequence ID" value="NZ_LANJ01000047.1"/>
</dbReference>
<feature type="domain" description="EamA" evidence="6">
    <location>
        <begin position="143"/>
        <end position="279"/>
    </location>
</feature>
<dbReference type="InterPro" id="IPR000620">
    <property type="entry name" value="EamA_dom"/>
</dbReference>
<dbReference type="SUPFAM" id="SSF103481">
    <property type="entry name" value="Multidrug resistance efflux transporter EmrE"/>
    <property type="match status" value="2"/>
</dbReference>
<proteinExistence type="predicted"/>
<feature type="transmembrane region" description="Helical" evidence="5">
    <location>
        <begin position="115"/>
        <end position="132"/>
    </location>
</feature>
<evidence type="ECO:0000259" key="6">
    <source>
        <dbReference type="Pfam" id="PF00892"/>
    </source>
</evidence>
<evidence type="ECO:0000256" key="5">
    <source>
        <dbReference type="SAM" id="Phobius"/>
    </source>
</evidence>
<name>A0A0F5Q539_9HYPH</name>
<dbReference type="InterPro" id="IPR037185">
    <property type="entry name" value="EmrE-like"/>
</dbReference>
<keyword evidence="2 5" id="KW-0812">Transmembrane</keyword>
<organism evidence="7 8">
    <name type="scientific">Devosia epidermidihirudinis</name>
    <dbReference type="NCBI Taxonomy" id="1293439"/>
    <lineage>
        <taxon>Bacteria</taxon>
        <taxon>Pseudomonadati</taxon>
        <taxon>Pseudomonadota</taxon>
        <taxon>Alphaproteobacteria</taxon>
        <taxon>Hyphomicrobiales</taxon>
        <taxon>Devosiaceae</taxon>
        <taxon>Devosia</taxon>
    </lineage>
</organism>
<dbReference type="AlphaFoldDB" id="A0A0F5Q539"/>
<dbReference type="PANTHER" id="PTHR32322">
    <property type="entry name" value="INNER MEMBRANE TRANSPORTER"/>
    <property type="match status" value="1"/>
</dbReference>
<dbReference type="Proteomes" id="UP000033411">
    <property type="component" value="Unassembled WGS sequence"/>
</dbReference>
<feature type="transmembrane region" description="Helical" evidence="5">
    <location>
        <begin position="202"/>
        <end position="229"/>
    </location>
</feature>
<keyword evidence="3 5" id="KW-1133">Transmembrane helix</keyword>
<comment type="caution">
    <text evidence="7">The sequence shown here is derived from an EMBL/GenBank/DDBJ whole genome shotgun (WGS) entry which is preliminary data.</text>
</comment>
<feature type="transmembrane region" description="Helical" evidence="5">
    <location>
        <begin position="262"/>
        <end position="280"/>
    </location>
</feature>
<dbReference type="InterPro" id="IPR050638">
    <property type="entry name" value="AA-Vitamin_Transporters"/>
</dbReference>
<feature type="transmembrane region" description="Helical" evidence="5">
    <location>
        <begin position="171"/>
        <end position="190"/>
    </location>
</feature>
<feature type="transmembrane region" description="Helical" evidence="5">
    <location>
        <begin position="138"/>
        <end position="159"/>
    </location>
</feature>
<keyword evidence="8" id="KW-1185">Reference proteome</keyword>
<evidence type="ECO:0000256" key="2">
    <source>
        <dbReference type="ARBA" id="ARBA00022692"/>
    </source>
</evidence>
<feature type="transmembrane region" description="Helical" evidence="5">
    <location>
        <begin position="33"/>
        <end position="51"/>
    </location>
</feature>
<feature type="transmembrane region" description="Helical" evidence="5">
    <location>
        <begin position="7"/>
        <end position="27"/>
    </location>
</feature>
<feature type="transmembrane region" description="Helical" evidence="5">
    <location>
        <begin position="236"/>
        <end position="256"/>
    </location>
</feature>
<keyword evidence="4 5" id="KW-0472">Membrane</keyword>
<evidence type="ECO:0000256" key="1">
    <source>
        <dbReference type="ARBA" id="ARBA00004141"/>
    </source>
</evidence>
<feature type="transmembrane region" description="Helical" evidence="5">
    <location>
        <begin position="86"/>
        <end position="108"/>
    </location>
</feature>
<dbReference type="OrthoDB" id="7158585at2"/>
<comment type="subcellular location">
    <subcellularLocation>
        <location evidence="1">Membrane</location>
        <topology evidence="1">Multi-pass membrane protein</topology>
    </subcellularLocation>
</comment>
<evidence type="ECO:0000256" key="4">
    <source>
        <dbReference type="ARBA" id="ARBA00023136"/>
    </source>
</evidence>
<dbReference type="Pfam" id="PF00892">
    <property type="entry name" value="EamA"/>
    <property type="match status" value="2"/>
</dbReference>
<dbReference type="EMBL" id="LANJ01000047">
    <property type="protein sequence ID" value="KKC35169.1"/>
    <property type="molecule type" value="Genomic_DNA"/>
</dbReference>
<accession>A0A0F5Q539</accession>
<gene>
    <name evidence="7" type="ORF">WH87_18215</name>
</gene>
<feature type="domain" description="EamA" evidence="6">
    <location>
        <begin position="7"/>
        <end position="130"/>
    </location>
</feature>
<sequence>MPLRDIGLALGVVVIWGLNFVAIKWGVDEVSPFMLTALRYLGCALPAVFFIRRPKVSWGLLIAYGMTVGVLQFSFLFTAIRMGMPAGLASLIMQMQVFFTMGLAVLFLGERPTRLQLGGAFIALIGLTTIGAEHLGGAVLVPLVMTLAGAFFWATSNIVTKRAGKVDMVGFVVWGALIPPLPMVALSLIFEGPQAIAALPFISLQALGSVLFIAYGSTLLGYAGWAVLLGRYPASLVAPFSLLVPVVGFAAAFVLLGEQMTVLEVVGSGLIFVGLLLNVFGPRLLARWRQLA</sequence>
<evidence type="ECO:0000313" key="7">
    <source>
        <dbReference type="EMBL" id="KKC35169.1"/>
    </source>
</evidence>
<evidence type="ECO:0000313" key="8">
    <source>
        <dbReference type="Proteomes" id="UP000033411"/>
    </source>
</evidence>
<evidence type="ECO:0000256" key="3">
    <source>
        <dbReference type="ARBA" id="ARBA00022989"/>
    </source>
</evidence>
<dbReference type="GO" id="GO:0016020">
    <property type="term" value="C:membrane"/>
    <property type="evidence" value="ECO:0007669"/>
    <property type="project" value="UniProtKB-SubCell"/>
</dbReference>
<dbReference type="PATRIC" id="fig|1293439.3.peg.3715"/>
<protein>
    <submittedName>
        <fullName evidence="7">Acetylserine transporter</fullName>
    </submittedName>
</protein>
<reference evidence="7 8" key="1">
    <citation type="submission" date="2015-03" db="EMBL/GenBank/DDBJ databases">
        <authorList>
            <person name="Lepp D."/>
            <person name="Hassan Y.I."/>
            <person name="Li X.-Z."/>
            <person name="Zhou T."/>
        </authorList>
    </citation>
    <scope>NUCLEOTIDE SEQUENCE [LARGE SCALE GENOMIC DNA]</scope>
    <source>
        <strain evidence="7 8">E84</strain>
    </source>
</reference>
<dbReference type="PANTHER" id="PTHR32322:SF9">
    <property type="entry name" value="AMINO-ACID METABOLITE EFFLUX PUMP-RELATED"/>
    <property type="match status" value="1"/>
</dbReference>
<feature type="transmembrane region" description="Helical" evidence="5">
    <location>
        <begin position="58"/>
        <end position="80"/>
    </location>
</feature>